<accession>A0ABD1EXN1</accession>
<dbReference type="EMBL" id="JBDJPC010000005">
    <property type="protein sequence ID" value="KAL1502692.1"/>
    <property type="molecule type" value="Genomic_DNA"/>
</dbReference>
<keyword evidence="2" id="KW-1185">Reference proteome</keyword>
<comment type="caution">
    <text evidence="1">The sequence shown here is derived from an EMBL/GenBank/DDBJ whole genome shotgun (WGS) entry which is preliminary data.</text>
</comment>
<proteinExistence type="predicted"/>
<dbReference type="AlphaFoldDB" id="A0ABD1EXN1"/>
<evidence type="ECO:0000313" key="1">
    <source>
        <dbReference type="EMBL" id="KAL1502692.1"/>
    </source>
</evidence>
<protein>
    <submittedName>
        <fullName evidence="1">Uncharacterized protein</fullName>
    </submittedName>
</protein>
<dbReference type="Proteomes" id="UP001566132">
    <property type="component" value="Unassembled WGS sequence"/>
</dbReference>
<evidence type="ECO:0000313" key="2">
    <source>
        <dbReference type="Proteomes" id="UP001566132"/>
    </source>
</evidence>
<gene>
    <name evidence="1" type="ORF">ABEB36_007800</name>
</gene>
<feature type="non-terminal residue" evidence="1">
    <location>
        <position position="1"/>
    </location>
</feature>
<reference evidence="1 2" key="1">
    <citation type="submission" date="2024-05" db="EMBL/GenBank/DDBJ databases">
        <title>Genetic variation in Jamaican populations of the coffee berry borer (Hypothenemus hampei).</title>
        <authorList>
            <person name="Errbii M."/>
            <person name="Myrie A."/>
        </authorList>
    </citation>
    <scope>NUCLEOTIDE SEQUENCE [LARGE SCALE GENOMIC DNA]</scope>
    <source>
        <strain evidence="1">JA-Hopewell-2020-01-JO</strain>
        <tissue evidence="1">Whole body</tissue>
    </source>
</reference>
<organism evidence="1 2">
    <name type="scientific">Hypothenemus hampei</name>
    <name type="common">Coffee berry borer</name>
    <dbReference type="NCBI Taxonomy" id="57062"/>
    <lineage>
        <taxon>Eukaryota</taxon>
        <taxon>Metazoa</taxon>
        <taxon>Ecdysozoa</taxon>
        <taxon>Arthropoda</taxon>
        <taxon>Hexapoda</taxon>
        <taxon>Insecta</taxon>
        <taxon>Pterygota</taxon>
        <taxon>Neoptera</taxon>
        <taxon>Endopterygota</taxon>
        <taxon>Coleoptera</taxon>
        <taxon>Polyphaga</taxon>
        <taxon>Cucujiformia</taxon>
        <taxon>Curculionidae</taxon>
        <taxon>Scolytinae</taxon>
        <taxon>Hypothenemus</taxon>
    </lineage>
</organism>
<sequence>IVLPQKTAIVWLIAKEIKRFCLPVMANNKIIKQVNKFKYLQMAARWYKALKGETLQQSPRALAIPRRLPPTYIPQRQHEVRAKIPV</sequence>
<name>A0ABD1EXN1_HYPHA</name>